<keyword evidence="10" id="KW-0408">Iron</keyword>
<evidence type="ECO:0000256" key="14">
    <source>
        <dbReference type="PIRSR" id="PIRSR004911-1"/>
    </source>
</evidence>
<evidence type="ECO:0000256" key="9">
    <source>
        <dbReference type="ARBA" id="ARBA00022898"/>
    </source>
</evidence>
<dbReference type="GO" id="GO:0016853">
    <property type="term" value="F:isomerase activity"/>
    <property type="evidence" value="ECO:0007669"/>
    <property type="project" value="UniProtKB-KW"/>
</dbReference>
<dbReference type="NCBIfam" id="TIGR03821">
    <property type="entry name" value="EFP_modif_epmB"/>
    <property type="match status" value="1"/>
</dbReference>
<evidence type="ECO:0000256" key="7">
    <source>
        <dbReference type="ARBA" id="ARBA00022691"/>
    </source>
</evidence>
<name>A0A451CZA1_9GAMM</name>
<dbReference type="OrthoDB" id="9770937at2"/>
<dbReference type="Proteomes" id="UP000294364">
    <property type="component" value="Chromosome"/>
</dbReference>
<comment type="similarity">
    <text evidence="4">Belongs to the radical SAM superfamily. KamA family.</text>
</comment>
<evidence type="ECO:0000256" key="3">
    <source>
        <dbReference type="ARBA" id="ARBA00001966"/>
    </source>
</evidence>
<feature type="modified residue" description="N6-(pyridoxal phosphate)lysine" evidence="15">
    <location>
        <position position="332"/>
    </location>
</feature>
<evidence type="ECO:0000256" key="1">
    <source>
        <dbReference type="ARBA" id="ARBA00001352"/>
    </source>
</evidence>
<evidence type="ECO:0000313" key="17">
    <source>
        <dbReference type="EMBL" id="VFP78757.1"/>
    </source>
</evidence>
<dbReference type="InterPro" id="IPR003739">
    <property type="entry name" value="Lys_aminomutase/Glu_NH3_mut"/>
</dbReference>
<dbReference type="Gene3D" id="3.20.20.70">
    <property type="entry name" value="Aldolase class I"/>
    <property type="match status" value="1"/>
</dbReference>
<dbReference type="NCBIfam" id="TIGR00238">
    <property type="entry name" value="KamA family radical SAM protein"/>
    <property type="match status" value="1"/>
</dbReference>
<keyword evidence="8 14" id="KW-0479">Metal-binding</keyword>
<accession>A0A451CZA1</accession>
<reference evidence="17 18" key="1">
    <citation type="submission" date="2019-02" db="EMBL/GenBank/DDBJ databases">
        <authorList>
            <person name="Manzano-Marin A."/>
            <person name="Manzano-Marin A."/>
        </authorList>
    </citation>
    <scope>NUCLEOTIDE SEQUENCE [LARGE SCALE GENOMIC DNA]</scope>
    <source>
        <strain evidence="17 18">ErCicurtihirsuta</strain>
    </source>
</reference>
<comment type="cofactor">
    <cofactor evidence="3">
        <name>[4Fe-4S] cluster</name>
        <dbReference type="ChEBI" id="CHEBI:49883"/>
    </cofactor>
</comment>
<dbReference type="InterPro" id="IPR022462">
    <property type="entry name" value="EpmB"/>
</dbReference>
<evidence type="ECO:0000313" key="18">
    <source>
        <dbReference type="Proteomes" id="UP000294364"/>
    </source>
</evidence>
<evidence type="ECO:0000256" key="12">
    <source>
        <dbReference type="ARBA" id="ARBA00023235"/>
    </source>
</evidence>
<evidence type="ECO:0000256" key="13">
    <source>
        <dbReference type="ARBA" id="ARBA00030756"/>
    </source>
</evidence>
<keyword evidence="9 15" id="KW-0663">Pyridoxal phosphate</keyword>
<evidence type="ECO:0000256" key="4">
    <source>
        <dbReference type="ARBA" id="ARBA00008703"/>
    </source>
</evidence>
<feature type="binding site" evidence="14">
    <location>
        <position position="124"/>
    </location>
    <ligand>
        <name>[4Fe-4S] cluster</name>
        <dbReference type="ChEBI" id="CHEBI:49883"/>
        <note>4Fe-4S-S-AdoMet</note>
    </ligand>
</feature>
<evidence type="ECO:0000259" key="16">
    <source>
        <dbReference type="PROSITE" id="PS51918"/>
    </source>
</evidence>
<evidence type="ECO:0000256" key="10">
    <source>
        <dbReference type="ARBA" id="ARBA00023004"/>
    </source>
</evidence>
<proteinExistence type="inferred from homology"/>
<dbReference type="InterPro" id="IPR058240">
    <property type="entry name" value="rSAM_sf"/>
</dbReference>
<dbReference type="CDD" id="cd01335">
    <property type="entry name" value="Radical_SAM"/>
    <property type="match status" value="1"/>
</dbReference>
<dbReference type="PANTHER" id="PTHR30538">
    <property type="entry name" value="LYSINE 2,3-AMINOMUTASE-RELATED"/>
    <property type="match status" value="1"/>
</dbReference>
<dbReference type="SFLD" id="SFLDG01070">
    <property type="entry name" value="PLP-dependent"/>
    <property type="match status" value="1"/>
</dbReference>
<keyword evidence="12 17" id="KW-0413">Isomerase</keyword>
<feature type="binding site" evidence="14">
    <location>
        <position position="120"/>
    </location>
    <ligand>
        <name>[4Fe-4S] cluster</name>
        <dbReference type="ChEBI" id="CHEBI:49883"/>
        <note>4Fe-4S-S-AdoMet</note>
    </ligand>
</feature>
<organism evidence="17 18">
    <name type="scientific">Candidatus Erwinia haradaeae</name>
    <dbReference type="NCBI Taxonomy" id="1922217"/>
    <lineage>
        <taxon>Bacteria</taxon>
        <taxon>Pseudomonadati</taxon>
        <taxon>Pseudomonadota</taxon>
        <taxon>Gammaproteobacteria</taxon>
        <taxon>Enterobacterales</taxon>
        <taxon>Erwiniaceae</taxon>
        <taxon>Erwinia</taxon>
    </lineage>
</organism>
<dbReference type="GO" id="GO:0051539">
    <property type="term" value="F:4 iron, 4 sulfur cluster binding"/>
    <property type="evidence" value="ECO:0007669"/>
    <property type="project" value="UniProtKB-KW"/>
</dbReference>
<dbReference type="GO" id="GO:0046872">
    <property type="term" value="F:metal ion binding"/>
    <property type="evidence" value="ECO:0007669"/>
    <property type="project" value="UniProtKB-KW"/>
</dbReference>
<keyword evidence="11 14" id="KW-0411">Iron-sulfur</keyword>
<comment type="catalytic activity">
    <reaction evidence="1">
        <text>L-lysine = D-beta-lysine</text>
        <dbReference type="Rhea" id="RHEA:44148"/>
        <dbReference type="ChEBI" id="CHEBI:32551"/>
        <dbReference type="ChEBI" id="CHEBI:84138"/>
    </reaction>
</comment>
<comment type="cofactor">
    <cofactor evidence="2 15">
        <name>pyridoxal 5'-phosphate</name>
        <dbReference type="ChEBI" id="CHEBI:597326"/>
    </cofactor>
</comment>
<keyword evidence="6 14" id="KW-0004">4Fe-4S</keyword>
<dbReference type="InterPro" id="IPR013785">
    <property type="entry name" value="Aldolase_TIM"/>
</dbReference>
<gene>
    <name evidence="17" type="primary">epmB</name>
    <name evidence="17" type="ORF">ERCICURT3053_387</name>
</gene>
<evidence type="ECO:0000256" key="5">
    <source>
        <dbReference type="ARBA" id="ARBA00022363"/>
    </source>
</evidence>
<dbReference type="SFLD" id="SFLDS00029">
    <property type="entry name" value="Radical_SAM"/>
    <property type="match status" value="1"/>
</dbReference>
<sequence length="342" mass="39826">MKKFSTYQPFVHEEWLDQLVDSITDYNELLQFLALKNHPYITRNNSGIGYFPLRVPRSFAERMCKGDLKDPLLLQVITSKQECIDTPGYHLNPLNEQKSVVPGLLHKYHNRILFLVKGNCAVHCRYCFRRYFPYQLNQGNKRNWKKAILYIQKNLDLDEVIISGGDPLMTLDSELDWIISQLEGISHLKRLRIHSRLPVVIPKRITQVLCKRLEYSRLQILMVTHINHMKEINDELQYSMNMLKSAGVILLNQSVLLREINDTPIALAELSNALFDIGILPYYLHVLDKVYGTAHFYVSDQRARSIVRELLSMVSGYMVPRLVREISGEPSKTLVDLQMRQE</sequence>
<feature type="binding site" evidence="14">
    <location>
        <position position="127"/>
    </location>
    <ligand>
        <name>[4Fe-4S] cluster</name>
        <dbReference type="ChEBI" id="CHEBI:49883"/>
        <note>4Fe-4S-S-AdoMet</note>
    </ligand>
</feature>
<evidence type="ECO:0000256" key="11">
    <source>
        <dbReference type="ARBA" id="ARBA00023014"/>
    </source>
</evidence>
<evidence type="ECO:0000256" key="2">
    <source>
        <dbReference type="ARBA" id="ARBA00001933"/>
    </source>
</evidence>
<evidence type="ECO:0000256" key="8">
    <source>
        <dbReference type="ARBA" id="ARBA00022723"/>
    </source>
</evidence>
<dbReference type="EMBL" id="LR217698">
    <property type="protein sequence ID" value="VFP78757.1"/>
    <property type="molecule type" value="Genomic_DNA"/>
</dbReference>
<keyword evidence="7" id="KW-0949">S-adenosyl-L-methionine</keyword>
<dbReference type="PIRSF" id="PIRSF004911">
    <property type="entry name" value="DUF160"/>
    <property type="match status" value="1"/>
</dbReference>
<dbReference type="SUPFAM" id="SSF102114">
    <property type="entry name" value="Radical SAM enzymes"/>
    <property type="match status" value="1"/>
</dbReference>
<protein>
    <recommendedName>
        <fullName evidence="5">L-lysine 2,3-aminomutase</fullName>
    </recommendedName>
    <alternativeName>
        <fullName evidence="13">EF-P post-translational modification enzyme B</fullName>
    </alternativeName>
</protein>
<evidence type="ECO:0000256" key="15">
    <source>
        <dbReference type="PIRSR" id="PIRSR603739-50"/>
    </source>
</evidence>
<dbReference type="SFLD" id="SFLDF00314">
    <property type="entry name" value="L-lysine_2_3-aminomutase_(yjeK"/>
    <property type="match status" value="1"/>
</dbReference>
<dbReference type="AlphaFoldDB" id="A0A451CZA1"/>
<feature type="domain" description="Radical SAM core" evidence="16">
    <location>
        <begin position="105"/>
        <end position="329"/>
    </location>
</feature>
<dbReference type="PANTHER" id="PTHR30538:SF1">
    <property type="entry name" value="L-LYSINE 2,3-AMINOMUTASE"/>
    <property type="match status" value="1"/>
</dbReference>
<dbReference type="RefSeq" id="WP_157992059.1">
    <property type="nucleotide sequence ID" value="NZ_LR217698.1"/>
</dbReference>
<evidence type="ECO:0000256" key="6">
    <source>
        <dbReference type="ARBA" id="ARBA00022485"/>
    </source>
</evidence>
<dbReference type="InterPro" id="IPR007197">
    <property type="entry name" value="rSAM"/>
</dbReference>
<dbReference type="PROSITE" id="PS51918">
    <property type="entry name" value="RADICAL_SAM"/>
    <property type="match status" value="1"/>
</dbReference>